<dbReference type="SUPFAM" id="SSF52768">
    <property type="entry name" value="Arginase/deacetylase"/>
    <property type="match status" value="1"/>
</dbReference>
<dbReference type="InterPro" id="IPR023696">
    <property type="entry name" value="Ureohydrolase_dom_sf"/>
</dbReference>
<evidence type="ECO:0000313" key="3">
    <source>
        <dbReference type="EMBL" id="UZE97568.1"/>
    </source>
</evidence>
<dbReference type="PANTHER" id="PTHR10625:SF10">
    <property type="entry name" value="HISTONE DEACETYLASE HDAC1"/>
    <property type="match status" value="1"/>
</dbReference>
<protein>
    <submittedName>
        <fullName evidence="3">Histone deacetylase family protein</fullName>
    </submittedName>
</protein>
<dbReference type="Proteomes" id="UP001163739">
    <property type="component" value="Chromosome"/>
</dbReference>
<dbReference type="PRINTS" id="PR01270">
    <property type="entry name" value="HDASUPER"/>
</dbReference>
<dbReference type="PANTHER" id="PTHR10625">
    <property type="entry name" value="HISTONE DEACETYLASE HDAC1-RELATED"/>
    <property type="match status" value="1"/>
</dbReference>
<dbReference type="Gene3D" id="3.40.800.20">
    <property type="entry name" value="Histone deacetylase domain"/>
    <property type="match status" value="1"/>
</dbReference>
<dbReference type="RefSeq" id="WP_265049042.1">
    <property type="nucleotide sequence ID" value="NZ_CP100390.1"/>
</dbReference>
<sequence length="307" mass="34651">MKTAYISHHDCTLHNMGPEHPESPLRLMAILDQLQDTRLNQELDFMRAELVKPDHVRRVHPATYVEQLDLIQPKKGRIYADEDTIMMPDTMRAAKLAAGAGIQAVDAVMSGQNKNAFCATRPPGHHAQRNKTMGFCFYNNIAVAAMHAIDFHGLDRVAIIDFDVHQCNGTVDIFQDDPRVLVCSSFQHPYYPNSHYAIDKPNIINLPLEAHTQGITFRHKTEAAWLKQLQNHKPQLILISAGFDAHINDPMADLELDKTDYRWITKLIMDVARVYSNDRIVSILEGGYNLKALAESVEQHLEALAGV</sequence>
<accession>A0ABY6N627</accession>
<dbReference type="InterPro" id="IPR023801">
    <property type="entry name" value="His_deacetylse_dom"/>
</dbReference>
<keyword evidence="4" id="KW-1185">Reference proteome</keyword>
<dbReference type="InterPro" id="IPR000286">
    <property type="entry name" value="HDACs"/>
</dbReference>
<organism evidence="3 4">
    <name type="scientific">Alkalimarinus alittae</name>
    <dbReference type="NCBI Taxonomy" id="2961619"/>
    <lineage>
        <taxon>Bacteria</taxon>
        <taxon>Pseudomonadati</taxon>
        <taxon>Pseudomonadota</taxon>
        <taxon>Gammaproteobacteria</taxon>
        <taxon>Alteromonadales</taxon>
        <taxon>Alteromonadaceae</taxon>
        <taxon>Alkalimarinus</taxon>
    </lineage>
</organism>
<dbReference type="InterPro" id="IPR037138">
    <property type="entry name" value="His_deacetylse_dom_sf"/>
</dbReference>
<proteinExistence type="inferred from homology"/>
<reference evidence="3" key="1">
    <citation type="submission" date="2022-06" db="EMBL/GenBank/DDBJ databases">
        <title>Alkalimarinus sp. nov., isolated from gut of a Alitta virens.</title>
        <authorList>
            <person name="Yang A.I."/>
            <person name="Shin N.-R."/>
        </authorList>
    </citation>
    <scope>NUCLEOTIDE SEQUENCE</scope>
    <source>
        <strain evidence="3">A2M4</strain>
    </source>
</reference>
<dbReference type="EMBL" id="CP100390">
    <property type="protein sequence ID" value="UZE97568.1"/>
    <property type="molecule type" value="Genomic_DNA"/>
</dbReference>
<dbReference type="Pfam" id="PF00850">
    <property type="entry name" value="Hist_deacetyl"/>
    <property type="match status" value="1"/>
</dbReference>
<evidence type="ECO:0000256" key="1">
    <source>
        <dbReference type="ARBA" id="ARBA00005947"/>
    </source>
</evidence>
<gene>
    <name evidence="3" type="ORF">NKI27_07455</name>
</gene>
<evidence type="ECO:0000313" key="4">
    <source>
        <dbReference type="Proteomes" id="UP001163739"/>
    </source>
</evidence>
<evidence type="ECO:0000259" key="2">
    <source>
        <dbReference type="Pfam" id="PF00850"/>
    </source>
</evidence>
<comment type="similarity">
    <text evidence="1">Belongs to the histone deacetylase family.</text>
</comment>
<dbReference type="CDD" id="cd11599">
    <property type="entry name" value="HDAC_classII_2"/>
    <property type="match status" value="1"/>
</dbReference>
<name>A0ABY6N627_9ALTE</name>
<feature type="domain" description="Histone deacetylase" evidence="2">
    <location>
        <begin position="20"/>
        <end position="304"/>
    </location>
</feature>